<dbReference type="Proteomes" id="UP000190023">
    <property type="component" value="Unassembled WGS sequence"/>
</dbReference>
<dbReference type="Pfam" id="PF07724">
    <property type="entry name" value="AAA_2"/>
    <property type="match status" value="1"/>
</dbReference>
<dbReference type="CDD" id="cd19497">
    <property type="entry name" value="RecA-like_ClpX"/>
    <property type="match status" value="1"/>
</dbReference>
<keyword evidence="10" id="KW-1185">Reference proteome</keyword>
<comment type="caution">
    <text evidence="9">The sequence shown here is derived from an EMBL/GenBank/DDBJ whole genome shotgun (WGS) entry which is preliminary data.</text>
</comment>
<feature type="binding site" evidence="6 7">
    <location>
        <position position="12"/>
    </location>
    <ligand>
        <name>Zn(2+)</name>
        <dbReference type="ChEBI" id="CHEBI:29105"/>
    </ligand>
</feature>
<comment type="function">
    <text evidence="6">ATP-dependent specificity component of the Clp protease. It directs the protease to specific substrates. Can perform chaperone functions in the absence of ClpP.</text>
</comment>
<name>A0A1T0B3U8_9PAST</name>
<reference evidence="9 10" key="1">
    <citation type="submission" date="2017-02" db="EMBL/GenBank/DDBJ databases">
        <title>Draft genome sequence of Haemophilus felis CCUG 31170 type strain.</title>
        <authorList>
            <person name="Engstrom-Jakobsson H."/>
            <person name="Salva-Serra F."/>
            <person name="Thorell K."/>
            <person name="Gonzales-Siles L."/>
            <person name="Karlsson R."/>
            <person name="Boulund F."/>
            <person name="Engstrand L."/>
            <person name="Kristiansson E."/>
            <person name="Moore E."/>
        </authorList>
    </citation>
    <scope>NUCLEOTIDE SEQUENCE [LARGE SCALE GENOMIC DNA]</scope>
    <source>
        <strain evidence="9 10">CCUG 31170</strain>
    </source>
</reference>
<evidence type="ECO:0000259" key="8">
    <source>
        <dbReference type="PROSITE" id="PS51902"/>
    </source>
</evidence>
<dbReference type="STRING" id="123822.B0188_04830"/>
<dbReference type="InterPro" id="IPR003959">
    <property type="entry name" value="ATPase_AAA_core"/>
</dbReference>
<dbReference type="EMBL" id="MUYB01000017">
    <property type="protein sequence ID" value="OOS04706.1"/>
    <property type="molecule type" value="Genomic_DNA"/>
</dbReference>
<dbReference type="InterPro" id="IPR027417">
    <property type="entry name" value="P-loop_NTPase"/>
</dbReference>
<dbReference type="GO" id="GO:0051603">
    <property type="term" value="P:proteolysis involved in protein catabolic process"/>
    <property type="evidence" value="ECO:0007669"/>
    <property type="project" value="TreeGrafter"/>
</dbReference>
<dbReference type="GO" id="GO:0051301">
    <property type="term" value="P:cell division"/>
    <property type="evidence" value="ECO:0007669"/>
    <property type="project" value="TreeGrafter"/>
</dbReference>
<dbReference type="GO" id="GO:0140662">
    <property type="term" value="F:ATP-dependent protein folding chaperone"/>
    <property type="evidence" value="ECO:0007669"/>
    <property type="project" value="InterPro"/>
</dbReference>
<evidence type="ECO:0000256" key="3">
    <source>
        <dbReference type="ARBA" id="ARBA00022833"/>
    </source>
</evidence>
<dbReference type="Gene3D" id="1.10.8.60">
    <property type="match status" value="1"/>
</dbReference>
<keyword evidence="3 6" id="KW-0862">Zinc</keyword>
<dbReference type="Gene3D" id="6.20.220.10">
    <property type="entry name" value="ClpX chaperone, C4-type zinc finger domain"/>
    <property type="match status" value="1"/>
</dbReference>
<feature type="binding site" evidence="6 7">
    <location>
        <position position="31"/>
    </location>
    <ligand>
        <name>Zn(2+)</name>
        <dbReference type="ChEBI" id="CHEBI:29105"/>
    </ligand>
</feature>
<dbReference type="NCBIfam" id="NF003745">
    <property type="entry name" value="PRK05342.1"/>
    <property type="match status" value="1"/>
</dbReference>
<dbReference type="AlphaFoldDB" id="A0A1T0B3U8"/>
<evidence type="ECO:0000256" key="5">
    <source>
        <dbReference type="ARBA" id="ARBA00023186"/>
    </source>
</evidence>
<feature type="domain" description="ClpX-type ZB" evidence="8">
    <location>
        <begin position="1"/>
        <end position="50"/>
    </location>
</feature>
<dbReference type="GO" id="GO:0005524">
    <property type="term" value="F:ATP binding"/>
    <property type="evidence" value="ECO:0007669"/>
    <property type="project" value="UniProtKB-UniRule"/>
</dbReference>
<evidence type="ECO:0000256" key="2">
    <source>
        <dbReference type="ARBA" id="ARBA00022741"/>
    </source>
</evidence>
<dbReference type="PANTHER" id="PTHR48102">
    <property type="entry name" value="ATP-DEPENDENT CLP PROTEASE ATP-BINDING SUBUNIT CLPX-LIKE, MITOCHONDRIAL-RELATED"/>
    <property type="match status" value="1"/>
</dbReference>
<accession>A0A1T0B3U8</accession>
<dbReference type="HAMAP" id="MF_00175">
    <property type="entry name" value="ClpX"/>
    <property type="match status" value="1"/>
</dbReference>
<feature type="binding site" evidence="6 7">
    <location>
        <position position="34"/>
    </location>
    <ligand>
        <name>Zn(2+)</name>
        <dbReference type="ChEBI" id="CHEBI:29105"/>
    </ligand>
</feature>
<dbReference type="InterPro" id="IPR010603">
    <property type="entry name" value="Znf_CppX_C4"/>
</dbReference>
<dbReference type="InterPro" id="IPR038366">
    <property type="entry name" value="Znf_CppX_C4_sf"/>
</dbReference>
<keyword evidence="4 6" id="KW-0067">ATP-binding</keyword>
<gene>
    <name evidence="6" type="primary">clpX</name>
    <name evidence="9" type="ORF">B0188_04830</name>
</gene>
<dbReference type="Pfam" id="PF06689">
    <property type="entry name" value="zf-C4_ClpX"/>
    <property type="match status" value="1"/>
</dbReference>
<dbReference type="InterPro" id="IPR059188">
    <property type="entry name" value="Znf_CLPX-like"/>
</dbReference>
<keyword evidence="5 6" id="KW-0143">Chaperone</keyword>
<evidence type="ECO:0000256" key="4">
    <source>
        <dbReference type="ARBA" id="ARBA00022840"/>
    </source>
</evidence>
<evidence type="ECO:0000313" key="9">
    <source>
        <dbReference type="EMBL" id="OOS04706.1"/>
    </source>
</evidence>
<dbReference type="InterPro" id="IPR003593">
    <property type="entry name" value="AAA+_ATPase"/>
</dbReference>
<evidence type="ECO:0000256" key="7">
    <source>
        <dbReference type="PROSITE-ProRule" id="PRU01250"/>
    </source>
</evidence>
<keyword evidence="9" id="KW-0378">Hydrolase</keyword>
<evidence type="ECO:0000256" key="1">
    <source>
        <dbReference type="ARBA" id="ARBA00022723"/>
    </source>
</evidence>
<feature type="binding site" evidence="6">
    <location>
        <begin position="121"/>
        <end position="128"/>
    </location>
    <ligand>
        <name>ATP</name>
        <dbReference type="ChEBI" id="CHEBI:30616"/>
    </ligand>
</feature>
<comment type="similarity">
    <text evidence="6 7">Belongs to the ClpX chaperone family.</text>
</comment>
<keyword evidence="2 6" id="KW-0547">Nucleotide-binding</keyword>
<dbReference type="PANTHER" id="PTHR48102:SF7">
    <property type="entry name" value="ATP-DEPENDENT CLP PROTEASE ATP-BINDING SUBUNIT CLPX-LIKE, MITOCHONDRIAL"/>
    <property type="match status" value="1"/>
</dbReference>
<dbReference type="GO" id="GO:0016887">
    <property type="term" value="F:ATP hydrolysis activity"/>
    <property type="evidence" value="ECO:0007669"/>
    <property type="project" value="InterPro"/>
</dbReference>
<dbReference type="Pfam" id="PF10431">
    <property type="entry name" value="ClpB_D2-small"/>
    <property type="match status" value="1"/>
</dbReference>
<dbReference type="SUPFAM" id="SSF52540">
    <property type="entry name" value="P-loop containing nucleoside triphosphate hydrolases"/>
    <property type="match status" value="1"/>
</dbReference>
<dbReference type="SUPFAM" id="SSF57716">
    <property type="entry name" value="Glucocorticoid receptor-like (DNA-binding domain)"/>
    <property type="match status" value="1"/>
</dbReference>
<evidence type="ECO:0000313" key="10">
    <source>
        <dbReference type="Proteomes" id="UP000190023"/>
    </source>
</evidence>
<feature type="binding site" evidence="6 7">
    <location>
        <position position="9"/>
    </location>
    <ligand>
        <name>Zn(2+)</name>
        <dbReference type="ChEBI" id="CHEBI:29105"/>
    </ligand>
</feature>
<dbReference type="GO" id="GO:0051082">
    <property type="term" value="F:unfolded protein binding"/>
    <property type="evidence" value="ECO:0007669"/>
    <property type="project" value="UniProtKB-UniRule"/>
</dbReference>
<keyword evidence="9" id="KW-0645">Protease</keyword>
<proteinExistence type="inferred from homology"/>
<sequence>MEKETELHCSFCGKEQKKVSKLIAGTSGYICNECIEMCHHLLLSDDDASTENLTQVEETEVEQKLPTPHEIRAHLDSYVIGQDHAKKVLAVAVYNHYKRLRANVQETDVELGKSNILLIGPTGSGKTLLAQTMARMLNVPFAMADATTLTEAGYVGEDVENVLQKLVQNCDYDIAKAEQGIIYIDEIDKITRKSENPSITRDVSGEGVQQALLKLIEGTIASIPPQGGRKHPQQEMLRIDTSKILFICGGAFAGLDKVIEKRVQVGSGIGFNAKVKETENKASVSQLFEQVEPDDLMKFGLIPEFIGRLPVIAPLAELDEAALIQILTEPKNALVKQYQALFNLENVALEFTPESLVAIAKKALERKTGARGLRSIVEGLLLDTMYDLPSIENLSKVVIDEKVITEKQAPALIYKDA</sequence>
<dbReference type="SMART" id="SM00382">
    <property type="entry name" value="AAA"/>
    <property type="match status" value="1"/>
</dbReference>
<dbReference type="GO" id="GO:0009376">
    <property type="term" value="C:HslUV protease complex"/>
    <property type="evidence" value="ECO:0007669"/>
    <property type="project" value="TreeGrafter"/>
</dbReference>
<dbReference type="FunFam" id="1.10.8.60:FF:000002">
    <property type="entry name" value="ATP-dependent Clp protease ATP-binding subunit ClpX"/>
    <property type="match status" value="1"/>
</dbReference>
<comment type="subunit">
    <text evidence="6">Component of the ClpX-ClpP complex. Forms a hexameric ring that, in the presence of ATP, binds to fourteen ClpP subunits assembled into a disk-like structure with a central cavity, resembling the structure of eukaryotic proteasomes.</text>
</comment>
<dbReference type="SMART" id="SM01086">
    <property type="entry name" value="ClpB_D2-small"/>
    <property type="match status" value="1"/>
</dbReference>
<organism evidence="9 10">
    <name type="scientific">[Haemophilus] felis</name>
    <dbReference type="NCBI Taxonomy" id="123822"/>
    <lineage>
        <taxon>Bacteria</taxon>
        <taxon>Pseudomonadati</taxon>
        <taxon>Pseudomonadota</taxon>
        <taxon>Gammaproteobacteria</taxon>
        <taxon>Pasteurellales</taxon>
        <taxon>Pasteurellaceae</taxon>
    </lineage>
</organism>
<dbReference type="OrthoDB" id="9804062at2"/>
<keyword evidence="1 6" id="KW-0479">Metal-binding</keyword>
<dbReference type="InterPro" id="IPR046425">
    <property type="entry name" value="ClpX_bact"/>
</dbReference>
<dbReference type="SMART" id="SM00994">
    <property type="entry name" value="zf-C4_ClpX"/>
    <property type="match status" value="1"/>
</dbReference>
<dbReference type="Gene3D" id="3.40.50.300">
    <property type="entry name" value="P-loop containing nucleotide triphosphate hydrolases"/>
    <property type="match status" value="1"/>
</dbReference>
<dbReference type="GO" id="GO:0008270">
    <property type="term" value="F:zinc ion binding"/>
    <property type="evidence" value="ECO:0007669"/>
    <property type="project" value="UniProtKB-UniRule"/>
</dbReference>
<evidence type="ECO:0000256" key="6">
    <source>
        <dbReference type="HAMAP-Rule" id="MF_00175"/>
    </source>
</evidence>
<dbReference type="PROSITE" id="PS51902">
    <property type="entry name" value="CLPX_ZB"/>
    <property type="match status" value="1"/>
</dbReference>
<dbReference type="InterPro" id="IPR019489">
    <property type="entry name" value="Clp_ATPase_C"/>
</dbReference>
<dbReference type="InterPro" id="IPR050052">
    <property type="entry name" value="ATP-dep_Clp_protease_ClpX"/>
</dbReference>
<dbReference type="GO" id="GO:0008233">
    <property type="term" value="F:peptidase activity"/>
    <property type="evidence" value="ECO:0007669"/>
    <property type="project" value="UniProtKB-KW"/>
</dbReference>
<dbReference type="NCBIfam" id="TIGR00382">
    <property type="entry name" value="clpX"/>
    <property type="match status" value="1"/>
</dbReference>
<dbReference type="FunFam" id="3.40.50.300:FF:000005">
    <property type="entry name" value="ATP-dependent Clp protease ATP-binding subunit ClpX"/>
    <property type="match status" value="1"/>
</dbReference>
<dbReference type="GO" id="GO:0046983">
    <property type="term" value="F:protein dimerization activity"/>
    <property type="evidence" value="ECO:0007669"/>
    <property type="project" value="UniProtKB-UniRule"/>
</dbReference>
<protein>
    <recommendedName>
        <fullName evidence="6">ATP-dependent Clp protease ATP-binding subunit ClpX</fullName>
    </recommendedName>
</protein>
<dbReference type="InterPro" id="IPR004487">
    <property type="entry name" value="Clp_protease_ATP-bd_su_ClpX"/>
</dbReference>